<dbReference type="InterPro" id="IPR000477">
    <property type="entry name" value="RT_dom"/>
</dbReference>
<gene>
    <name evidence="4" type="ORF">MCOR_34398</name>
</gene>
<dbReference type="PANTHER" id="PTHR37984:SF5">
    <property type="entry name" value="PROTEIN NYNRIN-LIKE"/>
    <property type="match status" value="1"/>
</dbReference>
<dbReference type="SUPFAM" id="SSF53098">
    <property type="entry name" value="Ribonuclease H-like"/>
    <property type="match status" value="1"/>
</dbReference>
<evidence type="ECO:0000313" key="5">
    <source>
        <dbReference type="Proteomes" id="UP000507470"/>
    </source>
</evidence>
<dbReference type="FunFam" id="1.10.340.70:FF:000001">
    <property type="entry name" value="Retrovirus-related Pol polyprotein from transposon gypsy-like Protein"/>
    <property type="match status" value="1"/>
</dbReference>
<dbReference type="FunFam" id="3.30.420.10:FF:000032">
    <property type="entry name" value="Retrovirus-related Pol polyprotein from transposon 297-like Protein"/>
    <property type="match status" value="1"/>
</dbReference>
<evidence type="ECO:0000259" key="3">
    <source>
        <dbReference type="PROSITE" id="PS50994"/>
    </source>
</evidence>
<dbReference type="SUPFAM" id="SSF56672">
    <property type="entry name" value="DNA/RNA polymerases"/>
    <property type="match status" value="1"/>
</dbReference>
<dbReference type="Gene3D" id="3.30.70.270">
    <property type="match status" value="1"/>
</dbReference>
<dbReference type="Gene3D" id="3.10.10.10">
    <property type="entry name" value="HIV Type 1 Reverse Transcriptase, subunit A, domain 1"/>
    <property type="match status" value="2"/>
</dbReference>
<dbReference type="FunFam" id="3.30.70.270:FF:000003">
    <property type="entry name" value="Transposon Ty3-G Gag-Pol polyprotein"/>
    <property type="match status" value="1"/>
</dbReference>
<dbReference type="InterPro" id="IPR043502">
    <property type="entry name" value="DNA/RNA_pol_sf"/>
</dbReference>
<dbReference type="Pfam" id="PF00665">
    <property type="entry name" value="rve"/>
    <property type="match status" value="1"/>
</dbReference>
<protein>
    <recommendedName>
        <fullName evidence="6">Integrase catalytic domain-containing protein</fullName>
    </recommendedName>
</protein>
<feature type="compositionally biased region" description="Basic and acidic residues" evidence="1">
    <location>
        <begin position="816"/>
        <end position="825"/>
    </location>
</feature>
<evidence type="ECO:0000313" key="4">
    <source>
        <dbReference type="EMBL" id="CAC5400202.1"/>
    </source>
</evidence>
<dbReference type="EMBL" id="CACVKT020006176">
    <property type="protein sequence ID" value="CAC5400202.1"/>
    <property type="molecule type" value="Genomic_DNA"/>
</dbReference>
<dbReference type="InterPro" id="IPR050951">
    <property type="entry name" value="Retrovirus_Pol_polyprotein"/>
</dbReference>
<feature type="region of interest" description="Disordered" evidence="1">
    <location>
        <begin position="798"/>
        <end position="847"/>
    </location>
</feature>
<sequence>MNPTKDKIFLPANYVVTAVTPVNSEDIISMSEDNDKVQNPDNSKSKVYTENDQNVLQFDLSNSDLTEEQKDLLTIFLHKNRKVFAENLSELGRTHMYQHVIETDDAPPVRKRFYRQTPQVFEEMNRQIEQMLKYDIIEESNSEWPSPVVMCKKKSGEMSTLDLLTGYWQCGLDPKTAHKAAFVTPSGVYQWKRLPFGLASAPSSFQHLLTQVLRSLNYKIALVYVDDILVFSRSFEEHLNHLQLVFDKLTSAGLTLKPGKCLFARKEVIYLGHTISKEGVKVDSSKVDAVSSFPVPKPKTNSFFSCSEPEDVIPSVNLTSISSQENSEPLQVNFVYTPTNTSIPSVMAVGAENADDTVIETNPEPTQIQETNTEVMPENIGPLQKECFDFKHVYAYLENGTLPDETKLAKKICLKASQYALLDSILYHFYQPRTRGRKTDFCVKQLACPRQFRNDLLKSYHEIGHFGFDRTYLAIKNKYFFPGMYQAVADFIRGCDSCQRAKPHVHAKRVPLTPMPITDTFARWHIDLIGPFKETKLGHRHILIVVCAFSKWTEAFPVRSETAEEIANVRHKEVFSRYGSPTSLVSVRGQGFMSKLVAAVTQIYNVKHYFTSSYHPQTNSVAERTNKTVIQCLRTIVDENQYNWAELLPGILMVFRMSPSASSEFSPYHLLFGKEINLPVDTTLLPKTDINKNLKVHIENIIDCLKIAKRCATDNLKYAQEKQKKHYDKNTALPKFEIQDLVLMYSPKVPVGLASKLHRKQDGPFYIAAKGLNHTYKLRRCEDNKMLKSMINANRLKLYTPPDHRPDQNAPPPDVPRPDPRREEQPNFQNPVPPPNPNNDQCSKSRC</sequence>
<dbReference type="PROSITE" id="PS50994">
    <property type="entry name" value="INTEGRASE"/>
    <property type="match status" value="1"/>
</dbReference>
<name>A0A6J8CZ45_MYTCO</name>
<dbReference type="InterPro" id="IPR001584">
    <property type="entry name" value="Integrase_cat-core"/>
</dbReference>
<evidence type="ECO:0000259" key="2">
    <source>
        <dbReference type="PROSITE" id="PS50878"/>
    </source>
</evidence>
<dbReference type="InterPro" id="IPR043128">
    <property type="entry name" value="Rev_trsase/Diguanyl_cyclase"/>
</dbReference>
<dbReference type="PANTHER" id="PTHR37984">
    <property type="entry name" value="PROTEIN CBG26694"/>
    <property type="match status" value="1"/>
</dbReference>
<dbReference type="OrthoDB" id="6223232at2759"/>
<dbReference type="Gene3D" id="1.10.340.70">
    <property type="match status" value="1"/>
</dbReference>
<dbReference type="InterPro" id="IPR041588">
    <property type="entry name" value="Integrase_H2C2"/>
</dbReference>
<evidence type="ECO:0008006" key="6">
    <source>
        <dbReference type="Google" id="ProtNLM"/>
    </source>
</evidence>
<proteinExistence type="predicted"/>
<dbReference type="GO" id="GO:0015074">
    <property type="term" value="P:DNA integration"/>
    <property type="evidence" value="ECO:0007669"/>
    <property type="project" value="InterPro"/>
</dbReference>
<dbReference type="InterPro" id="IPR012337">
    <property type="entry name" value="RNaseH-like_sf"/>
</dbReference>
<dbReference type="InterPro" id="IPR036397">
    <property type="entry name" value="RNaseH_sf"/>
</dbReference>
<dbReference type="GO" id="GO:0003676">
    <property type="term" value="F:nucleic acid binding"/>
    <property type="evidence" value="ECO:0007669"/>
    <property type="project" value="InterPro"/>
</dbReference>
<accession>A0A6J8CZ45</accession>
<dbReference type="AlphaFoldDB" id="A0A6J8CZ45"/>
<feature type="domain" description="Integrase catalytic" evidence="3">
    <location>
        <begin position="512"/>
        <end position="675"/>
    </location>
</feature>
<dbReference type="Pfam" id="PF00078">
    <property type="entry name" value="RVT_1"/>
    <property type="match status" value="1"/>
</dbReference>
<dbReference type="Gene3D" id="3.30.420.10">
    <property type="entry name" value="Ribonuclease H-like superfamily/Ribonuclease H"/>
    <property type="match status" value="1"/>
</dbReference>
<keyword evidence="5" id="KW-1185">Reference proteome</keyword>
<reference evidence="4 5" key="1">
    <citation type="submission" date="2020-06" db="EMBL/GenBank/DDBJ databases">
        <authorList>
            <person name="Li R."/>
            <person name="Bekaert M."/>
        </authorList>
    </citation>
    <scope>NUCLEOTIDE SEQUENCE [LARGE SCALE GENOMIC DNA]</scope>
    <source>
        <strain evidence="5">wild</strain>
    </source>
</reference>
<dbReference type="Proteomes" id="UP000507470">
    <property type="component" value="Unassembled WGS sequence"/>
</dbReference>
<dbReference type="CDD" id="cd01647">
    <property type="entry name" value="RT_LTR"/>
    <property type="match status" value="1"/>
</dbReference>
<dbReference type="PROSITE" id="PS50878">
    <property type="entry name" value="RT_POL"/>
    <property type="match status" value="1"/>
</dbReference>
<organism evidence="4 5">
    <name type="scientific">Mytilus coruscus</name>
    <name type="common">Sea mussel</name>
    <dbReference type="NCBI Taxonomy" id="42192"/>
    <lineage>
        <taxon>Eukaryota</taxon>
        <taxon>Metazoa</taxon>
        <taxon>Spiralia</taxon>
        <taxon>Lophotrochozoa</taxon>
        <taxon>Mollusca</taxon>
        <taxon>Bivalvia</taxon>
        <taxon>Autobranchia</taxon>
        <taxon>Pteriomorphia</taxon>
        <taxon>Mytilida</taxon>
        <taxon>Mytiloidea</taxon>
        <taxon>Mytilidae</taxon>
        <taxon>Mytilinae</taxon>
        <taxon>Mytilus</taxon>
    </lineage>
</organism>
<dbReference type="Pfam" id="PF17921">
    <property type="entry name" value="Integrase_H2C2"/>
    <property type="match status" value="1"/>
</dbReference>
<evidence type="ECO:0000256" key="1">
    <source>
        <dbReference type="SAM" id="MobiDB-lite"/>
    </source>
</evidence>
<feature type="domain" description="Reverse transcriptase" evidence="2">
    <location>
        <begin position="1"/>
        <end position="275"/>
    </location>
</feature>